<organism evidence="1 2">
    <name type="scientific">Limnoglobus roseus</name>
    <dbReference type="NCBI Taxonomy" id="2598579"/>
    <lineage>
        <taxon>Bacteria</taxon>
        <taxon>Pseudomonadati</taxon>
        <taxon>Planctomycetota</taxon>
        <taxon>Planctomycetia</taxon>
        <taxon>Gemmatales</taxon>
        <taxon>Gemmataceae</taxon>
        <taxon>Limnoglobus</taxon>
    </lineage>
</organism>
<dbReference type="AlphaFoldDB" id="A0A5C1A467"/>
<dbReference type="Proteomes" id="UP000324974">
    <property type="component" value="Chromosome"/>
</dbReference>
<protein>
    <submittedName>
        <fullName evidence="1">BON domain-containing protein</fullName>
    </submittedName>
</protein>
<gene>
    <name evidence="1" type="ORF">PX52LOC_00010</name>
</gene>
<sequence>MTLTLEIEAMSQIQHALATSNQPRLRQLIAVEADDQIHVYGCVPTFYLKAMAIETIKLAAGDRRFRLNIAVDN</sequence>
<evidence type="ECO:0000313" key="2">
    <source>
        <dbReference type="Proteomes" id="UP000324974"/>
    </source>
</evidence>
<dbReference type="KEGG" id="lrs:PX52LOC_00010"/>
<accession>A0A5C1A467</accession>
<proteinExistence type="predicted"/>
<keyword evidence="2" id="KW-1185">Reference proteome</keyword>
<reference evidence="2" key="1">
    <citation type="submission" date="2019-08" db="EMBL/GenBank/DDBJ databases">
        <title>Limnoglobus roseus gen. nov., sp. nov., a novel freshwater planctomycete with a giant genome from the family Gemmataceae.</title>
        <authorList>
            <person name="Kulichevskaya I.S."/>
            <person name="Naumoff D.G."/>
            <person name="Miroshnikov K."/>
            <person name="Ivanova A."/>
            <person name="Philippov D.A."/>
            <person name="Hakobyan A."/>
            <person name="Rijpstra I.C."/>
            <person name="Sinninghe Damste J.S."/>
            <person name="Liesack W."/>
            <person name="Dedysh S.N."/>
        </authorList>
    </citation>
    <scope>NUCLEOTIDE SEQUENCE [LARGE SCALE GENOMIC DNA]</scope>
    <source>
        <strain evidence="2">PX52</strain>
    </source>
</reference>
<evidence type="ECO:0000313" key="1">
    <source>
        <dbReference type="EMBL" id="QEL13157.1"/>
    </source>
</evidence>
<name>A0A5C1A467_9BACT</name>
<dbReference type="EMBL" id="CP042425">
    <property type="protein sequence ID" value="QEL13157.1"/>
    <property type="molecule type" value="Genomic_DNA"/>
</dbReference>
<dbReference type="RefSeq" id="WP_149108148.1">
    <property type="nucleotide sequence ID" value="NZ_CP042425.1"/>
</dbReference>